<dbReference type="GO" id="GO:1990904">
    <property type="term" value="C:ribonucleoprotein complex"/>
    <property type="evidence" value="ECO:0007669"/>
    <property type="project" value="UniProtKB-KW"/>
</dbReference>
<dbReference type="GO" id="GO:0005840">
    <property type="term" value="C:ribosome"/>
    <property type="evidence" value="ECO:0007669"/>
    <property type="project" value="UniProtKB-KW"/>
</dbReference>
<dbReference type="AlphaFoldDB" id="A0A8H7Q3J6"/>
<dbReference type="SUPFAM" id="SSF116820">
    <property type="entry name" value="Rps17e-like"/>
    <property type="match status" value="1"/>
</dbReference>
<feature type="domain" description="Peptidase S9 prolyl oligopeptidase catalytic" evidence="5">
    <location>
        <begin position="472"/>
        <end position="663"/>
    </location>
</feature>
<comment type="similarity">
    <text evidence="1">Belongs to the eukaryotic ribosomal protein eS17 family.</text>
</comment>
<dbReference type="PROSITE" id="PS00712">
    <property type="entry name" value="RIBOSOMAL_S17E"/>
    <property type="match status" value="1"/>
</dbReference>
<dbReference type="GO" id="GO:0008236">
    <property type="term" value="F:serine-type peptidase activity"/>
    <property type="evidence" value="ECO:0007669"/>
    <property type="project" value="InterPro"/>
</dbReference>
<gene>
    <name evidence="6" type="ORF">INT43_000576</name>
</gene>
<evidence type="ECO:0000256" key="1">
    <source>
        <dbReference type="ARBA" id="ARBA00010444"/>
    </source>
</evidence>
<dbReference type="Pfam" id="PF00326">
    <property type="entry name" value="Peptidase_S9"/>
    <property type="match status" value="1"/>
</dbReference>
<evidence type="ECO:0000256" key="4">
    <source>
        <dbReference type="SAM" id="MobiDB-lite"/>
    </source>
</evidence>
<dbReference type="InterPro" id="IPR018273">
    <property type="entry name" value="Ribosomal_eS17_CS"/>
</dbReference>
<dbReference type="Proteomes" id="UP000654370">
    <property type="component" value="Unassembled WGS sequence"/>
</dbReference>
<dbReference type="GO" id="GO:0003735">
    <property type="term" value="F:structural constituent of ribosome"/>
    <property type="evidence" value="ECO:0007669"/>
    <property type="project" value="InterPro"/>
</dbReference>
<dbReference type="FunFam" id="1.10.60.20:FF:000001">
    <property type="entry name" value="40S ribosomal protein S17"/>
    <property type="match status" value="1"/>
</dbReference>
<feature type="compositionally biased region" description="Basic and acidic residues" evidence="4">
    <location>
        <begin position="812"/>
        <end position="821"/>
    </location>
</feature>
<dbReference type="SUPFAM" id="SSF53474">
    <property type="entry name" value="alpha/beta-Hydrolases"/>
    <property type="match status" value="1"/>
</dbReference>
<dbReference type="InterPro" id="IPR029058">
    <property type="entry name" value="AB_hydrolase_fold"/>
</dbReference>
<organism evidence="6 7">
    <name type="scientific">Mortierella isabellina</name>
    <name type="common">Filamentous fungus</name>
    <name type="synonym">Umbelopsis isabellina</name>
    <dbReference type="NCBI Taxonomy" id="91625"/>
    <lineage>
        <taxon>Eukaryota</taxon>
        <taxon>Fungi</taxon>
        <taxon>Fungi incertae sedis</taxon>
        <taxon>Mucoromycota</taxon>
        <taxon>Mucoromycotina</taxon>
        <taxon>Umbelopsidomycetes</taxon>
        <taxon>Umbelopsidales</taxon>
        <taxon>Umbelopsidaceae</taxon>
        <taxon>Umbelopsis</taxon>
    </lineage>
</organism>
<evidence type="ECO:0000259" key="5">
    <source>
        <dbReference type="Pfam" id="PF00326"/>
    </source>
</evidence>
<dbReference type="InterPro" id="IPR001375">
    <property type="entry name" value="Peptidase_S9_cat"/>
</dbReference>
<dbReference type="HAMAP" id="MF_00511">
    <property type="entry name" value="Ribosomal_eS17"/>
    <property type="match status" value="1"/>
</dbReference>
<accession>A0A8H7Q3J6</accession>
<name>A0A8H7Q3J6_MORIS</name>
<dbReference type="Gene3D" id="1.10.60.20">
    <property type="entry name" value="Ribosomal protein S17e-like"/>
    <property type="match status" value="1"/>
</dbReference>
<proteinExistence type="inferred from homology"/>
<dbReference type="InterPro" id="IPR036401">
    <property type="entry name" value="Ribosomal_eS17_sf"/>
</dbReference>
<dbReference type="EMBL" id="JAEPQZ010000002">
    <property type="protein sequence ID" value="KAG2184663.1"/>
    <property type="molecule type" value="Genomic_DNA"/>
</dbReference>
<evidence type="ECO:0000256" key="3">
    <source>
        <dbReference type="ARBA" id="ARBA00023274"/>
    </source>
</evidence>
<dbReference type="InterPro" id="IPR001210">
    <property type="entry name" value="Ribosomal_eS17"/>
</dbReference>
<keyword evidence="2" id="KW-0689">Ribosomal protein</keyword>
<dbReference type="Pfam" id="PF00833">
    <property type="entry name" value="Ribosomal_S17e"/>
    <property type="match status" value="1"/>
</dbReference>
<dbReference type="SUPFAM" id="SSF50993">
    <property type="entry name" value="Peptidase/esterase 'gauge' domain"/>
    <property type="match status" value="1"/>
</dbReference>
<keyword evidence="3" id="KW-0687">Ribonucleoprotein</keyword>
<dbReference type="Gene3D" id="3.40.50.1820">
    <property type="entry name" value="alpha/beta hydrolase"/>
    <property type="match status" value="1"/>
</dbReference>
<evidence type="ECO:0000256" key="2">
    <source>
        <dbReference type="ARBA" id="ARBA00022980"/>
    </source>
</evidence>
<dbReference type="PANTHER" id="PTHR10732:SF0">
    <property type="entry name" value="40S RIBOSOMAL PROTEIN S17"/>
    <property type="match status" value="1"/>
</dbReference>
<dbReference type="GO" id="GO:0005829">
    <property type="term" value="C:cytosol"/>
    <property type="evidence" value="ECO:0007669"/>
    <property type="project" value="UniProtKB-ARBA"/>
</dbReference>
<evidence type="ECO:0000313" key="7">
    <source>
        <dbReference type="Proteomes" id="UP000654370"/>
    </source>
</evidence>
<dbReference type="OrthoDB" id="43744at2759"/>
<dbReference type="GO" id="GO:0006412">
    <property type="term" value="P:translation"/>
    <property type="evidence" value="ECO:0007669"/>
    <property type="project" value="InterPro"/>
</dbReference>
<reference evidence="6" key="1">
    <citation type="submission" date="2020-12" db="EMBL/GenBank/DDBJ databases">
        <title>Metabolic potential, ecology and presence of endohyphal bacteria is reflected in genomic diversity of Mucoromycotina.</title>
        <authorList>
            <person name="Muszewska A."/>
            <person name="Okrasinska A."/>
            <person name="Steczkiewicz K."/>
            <person name="Drgas O."/>
            <person name="Orlowska M."/>
            <person name="Perlinska-Lenart U."/>
            <person name="Aleksandrzak-Piekarczyk T."/>
            <person name="Szatraj K."/>
            <person name="Zielenkiewicz U."/>
            <person name="Pilsyk S."/>
            <person name="Malc E."/>
            <person name="Mieczkowski P."/>
            <person name="Kruszewska J.S."/>
            <person name="Biernat P."/>
            <person name="Pawlowska J."/>
        </authorList>
    </citation>
    <scope>NUCLEOTIDE SEQUENCE</scope>
    <source>
        <strain evidence="6">WA0000067209</strain>
    </source>
</reference>
<dbReference type="GO" id="GO:0006508">
    <property type="term" value="P:proteolysis"/>
    <property type="evidence" value="ECO:0007669"/>
    <property type="project" value="InterPro"/>
</dbReference>
<evidence type="ECO:0000313" key="6">
    <source>
        <dbReference type="EMBL" id="KAG2184663.1"/>
    </source>
</evidence>
<feature type="compositionally biased region" description="Basic residues" evidence="4">
    <location>
        <begin position="799"/>
        <end position="810"/>
    </location>
</feature>
<sequence>MSSSFIPDCVETINVPEITSQDVKDFNSYKAAIPLHTATFGHKSLKQTDAIYFRTRPAGSESDEIYHVSSVDQERASRVTYMTGQGKGNMINVFSPLDYDEDKHGNRRQGGALCTIDANGEEFFQIVRFIPVQDGVQENSYKLEEWTPSGSLTRSIKVSNDSSKLLYSCNSRNGKDMDIYLRYLKDRPKGEPIGGELILEKKGLWIAGDWNADDTKALLCNTVSSSIFKSYILDIRTKQLEEIVLPNLNDDGVATRTYGWFSKTDPNIIYLTTNWMSEFNSVVEYHLISKKIKPITTPGVSGSLLEINWPCTSIVSKKRLIINANVDGYNVLYQMNLETEKIEKIEIPEDIAGQISSLSVSPVDSDIAILVIESVSSPGIIYQLNLDKVTFKPYQVALAAQPSHPVAVPKLIRYTSFDGLEIPAFVYLPSQYQVQDLENFKLDEKLPVVIFMHGGPASQHVPSYNPRLYFQYMVHTLNVCIIAPNVRGSTGYGKAYMEADDGMKREDSVKDIGSLLDHIESSMPFLDASRICAMGRSYGGYMTLACLTHYSSRLKCGVETCGISNWVTFLETTADHRRNHRRAEYGDESDPVMREFLTRISPITNADKISIPCFMSHGRNDTRVPFSVFEQMKEILQKNNGEDSVWAFMADNEGHIYRQKSVSDAQVGRVRTKTVKKASRVLIEKYYPRLTLDFQTNKKICDEVAIIASKRLRNKIAGFTTHLMKRISRGPVRGISFKLQEEERERKDNYVPEFSALDTSVIEIDPDTKELLKSLNFENLAGVQVSAPVTASQQADFRRPRRDNRPRQQRAPRAEGEAVQA</sequence>
<dbReference type="PANTHER" id="PTHR10732">
    <property type="entry name" value="40S RIBOSOMAL PROTEIN S17"/>
    <property type="match status" value="1"/>
</dbReference>
<comment type="caution">
    <text evidence="6">The sequence shown here is derived from an EMBL/GenBank/DDBJ whole genome shotgun (WGS) entry which is preliminary data.</text>
</comment>
<protein>
    <recommendedName>
        <fullName evidence="5">Peptidase S9 prolyl oligopeptidase catalytic domain-containing protein</fullName>
    </recommendedName>
</protein>
<dbReference type="Gene3D" id="2.130.10.120">
    <property type="entry name" value="Prolyl oligopeptidase, N-terminal domain"/>
    <property type="match status" value="1"/>
</dbReference>
<feature type="region of interest" description="Disordered" evidence="4">
    <location>
        <begin position="788"/>
        <end position="821"/>
    </location>
</feature>
<keyword evidence="7" id="KW-1185">Reference proteome</keyword>